<dbReference type="AlphaFoldDB" id="A0A2I1GMR5"/>
<gene>
    <name evidence="1" type="ORF">RhiirA4_463341</name>
</gene>
<dbReference type="VEuPathDB" id="FungiDB:FUN_011269"/>
<dbReference type="Proteomes" id="UP000234323">
    <property type="component" value="Unassembled WGS sequence"/>
</dbReference>
<accession>A0A2I1GMR5</accession>
<organism evidence="1 2">
    <name type="scientific">Rhizophagus irregularis</name>
    <dbReference type="NCBI Taxonomy" id="588596"/>
    <lineage>
        <taxon>Eukaryota</taxon>
        <taxon>Fungi</taxon>
        <taxon>Fungi incertae sedis</taxon>
        <taxon>Mucoromycota</taxon>
        <taxon>Glomeromycotina</taxon>
        <taxon>Glomeromycetes</taxon>
        <taxon>Glomerales</taxon>
        <taxon>Glomeraceae</taxon>
        <taxon>Rhizophagus</taxon>
    </lineage>
</organism>
<protein>
    <submittedName>
        <fullName evidence="1">Uncharacterized protein</fullName>
    </submittedName>
</protein>
<proteinExistence type="predicted"/>
<name>A0A2I1GMR5_9GLOM</name>
<reference evidence="1 2" key="1">
    <citation type="submission" date="2015-10" db="EMBL/GenBank/DDBJ databases">
        <title>Genome analyses suggest a sexual origin of heterokaryosis in a supposedly ancient asexual fungus.</title>
        <authorList>
            <person name="Ropars J."/>
            <person name="Sedzielewska K."/>
            <person name="Noel J."/>
            <person name="Charron P."/>
            <person name="Farinelli L."/>
            <person name="Marton T."/>
            <person name="Kruger M."/>
            <person name="Pelin A."/>
            <person name="Brachmann A."/>
            <person name="Corradi N."/>
        </authorList>
    </citation>
    <scope>NUCLEOTIDE SEQUENCE [LARGE SCALE GENOMIC DNA]</scope>
    <source>
        <strain evidence="1 2">A4</strain>
    </source>
</reference>
<keyword evidence="2" id="KW-1185">Reference proteome</keyword>
<evidence type="ECO:0000313" key="2">
    <source>
        <dbReference type="Proteomes" id="UP000234323"/>
    </source>
</evidence>
<dbReference type="EMBL" id="LLXI01000590">
    <property type="protein sequence ID" value="PKY47933.1"/>
    <property type="molecule type" value="Genomic_DNA"/>
</dbReference>
<sequence length="172" mass="21003">MRPQTNLIQRVKYPDSDSEIDFETNYEKHRKVWQKEIQITKDMFKADDTDYVSQLDLRRFEAEIYILIYYWQLQVKEAYDTGMIEVRVKEILNAIDNDKFLIRVKFIRKDKDNFKITDKYDLIRESKKSDKRIFFRVPNIILTKKTKTRLPVVYELYRIRKPDVNDLVHLTV</sequence>
<comment type="caution">
    <text evidence="1">The sequence shown here is derived from an EMBL/GenBank/DDBJ whole genome shotgun (WGS) entry which is preliminary data.</text>
</comment>
<evidence type="ECO:0000313" key="1">
    <source>
        <dbReference type="EMBL" id="PKY47933.1"/>
    </source>
</evidence>
<dbReference type="VEuPathDB" id="FungiDB:RhiirFUN_001190"/>